<gene>
    <name evidence="1" type="ORF">SDC9_192631</name>
</gene>
<sequence>MGNHNASRPVLQRTEVIGITALENADHRVAVIDVGCIDALADHTVADGLVLLVDPDTVIADSCSHSYKRSCGGTHLGA</sequence>
<dbReference type="EMBL" id="VSSQ01104677">
    <property type="protein sequence ID" value="MPN45064.1"/>
    <property type="molecule type" value="Genomic_DNA"/>
</dbReference>
<comment type="caution">
    <text evidence="1">The sequence shown here is derived from an EMBL/GenBank/DDBJ whole genome shotgun (WGS) entry which is preliminary data.</text>
</comment>
<proteinExistence type="predicted"/>
<organism evidence="1">
    <name type="scientific">bioreactor metagenome</name>
    <dbReference type="NCBI Taxonomy" id="1076179"/>
    <lineage>
        <taxon>unclassified sequences</taxon>
        <taxon>metagenomes</taxon>
        <taxon>ecological metagenomes</taxon>
    </lineage>
</organism>
<name>A0A645I9S3_9ZZZZ</name>
<protein>
    <submittedName>
        <fullName evidence="1">Uncharacterized protein</fullName>
    </submittedName>
</protein>
<reference evidence="1" key="1">
    <citation type="submission" date="2019-08" db="EMBL/GenBank/DDBJ databases">
        <authorList>
            <person name="Kucharzyk K."/>
            <person name="Murdoch R.W."/>
            <person name="Higgins S."/>
            <person name="Loffler F."/>
        </authorList>
    </citation>
    <scope>NUCLEOTIDE SEQUENCE</scope>
</reference>
<accession>A0A645I9S3</accession>
<dbReference type="AlphaFoldDB" id="A0A645I9S3"/>
<evidence type="ECO:0000313" key="1">
    <source>
        <dbReference type="EMBL" id="MPN45064.1"/>
    </source>
</evidence>